<proteinExistence type="predicted"/>
<dbReference type="AlphaFoldDB" id="A0A2S0N2R3"/>
<dbReference type="RefSeq" id="WP_106447409.1">
    <property type="nucleotide sequence ID" value="NZ_CP027669.1"/>
</dbReference>
<dbReference type="KEGG" id="simp:C6571_15070"/>
<name>A0A2S0N2R3_9BURK</name>
<dbReference type="InterPro" id="IPR036249">
    <property type="entry name" value="Thioredoxin-like_sf"/>
</dbReference>
<feature type="domain" description="GST N-terminal" evidence="1">
    <location>
        <begin position="51"/>
        <end position="128"/>
    </location>
</feature>
<protein>
    <submittedName>
        <fullName evidence="2">Glutaredoxin</fullName>
    </submittedName>
</protein>
<dbReference type="PROSITE" id="PS51354">
    <property type="entry name" value="GLUTAREDOXIN_2"/>
    <property type="match status" value="1"/>
</dbReference>
<dbReference type="Proteomes" id="UP000239326">
    <property type="component" value="Chromosome"/>
</dbReference>
<reference evidence="2 3" key="1">
    <citation type="submission" date="2018-03" db="EMBL/GenBank/DDBJ databases">
        <title>Genome sequencing of Simplicispira sp.</title>
        <authorList>
            <person name="Kim S.-J."/>
            <person name="Heo J."/>
            <person name="Kwon S.-W."/>
        </authorList>
    </citation>
    <scope>NUCLEOTIDE SEQUENCE [LARGE SCALE GENOMIC DNA]</scope>
    <source>
        <strain evidence="2 3">SC1-8</strain>
    </source>
</reference>
<evidence type="ECO:0000313" key="2">
    <source>
        <dbReference type="EMBL" id="AVO42432.1"/>
    </source>
</evidence>
<gene>
    <name evidence="2" type="ORF">C6571_15070</name>
</gene>
<dbReference type="Gene3D" id="3.40.30.10">
    <property type="entry name" value="Glutaredoxin"/>
    <property type="match status" value="1"/>
</dbReference>
<dbReference type="InterPro" id="IPR004045">
    <property type="entry name" value="Glutathione_S-Trfase_N"/>
</dbReference>
<dbReference type="OrthoDB" id="9795531at2"/>
<dbReference type="SUPFAM" id="SSF52833">
    <property type="entry name" value="Thioredoxin-like"/>
    <property type="match status" value="1"/>
</dbReference>
<sequence>MKSLVRLFFRSLRTVLGPVMLLKEALTRPKGVVRTRAEQAEVDAACRGLALYQFKTCPFCIKVRQEMRRLSLDIAKVDAQHPGPARTELGQSGGQTKVPCLKITDASGSSRWIYDSEKIIAYLRSRFAPA</sequence>
<accession>A0A2S0N2R3</accession>
<evidence type="ECO:0000259" key="1">
    <source>
        <dbReference type="Pfam" id="PF13417"/>
    </source>
</evidence>
<dbReference type="Pfam" id="PF13417">
    <property type="entry name" value="GST_N_3"/>
    <property type="match status" value="1"/>
</dbReference>
<dbReference type="EMBL" id="CP027669">
    <property type="protein sequence ID" value="AVO42432.1"/>
    <property type="molecule type" value="Genomic_DNA"/>
</dbReference>
<keyword evidence="3" id="KW-1185">Reference proteome</keyword>
<organism evidence="2 3">
    <name type="scientific">Simplicispira suum</name>
    <dbReference type="NCBI Taxonomy" id="2109915"/>
    <lineage>
        <taxon>Bacteria</taxon>
        <taxon>Pseudomonadati</taxon>
        <taxon>Pseudomonadota</taxon>
        <taxon>Betaproteobacteria</taxon>
        <taxon>Burkholderiales</taxon>
        <taxon>Comamonadaceae</taxon>
        <taxon>Simplicispira</taxon>
    </lineage>
</organism>
<evidence type="ECO:0000313" key="3">
    <source>
        <dbReference type="Proteomes" id="UP000239326"/>
    </source>
</evidence>